<evidence type="ECO:0000313" key="8">
    <source>
        <dbReference type="Proteomes" id="UP000268321"/>
    </source>
</evidence>
<keyword evidence="4" id="KW-0747">Spliceosome</keyword>
<dbReference type="InterPro" id="IPR002483">
    <property type="entry name" value="PWI_dom"/>
</dbReference>
<evidence type="ECO:0000259" key="6">
    <source>
        <dbReference type="PROSITE" id="PS51025"/>
    </source>
</evidence>
<dbReference type="Proteomes" id="UP000268321">
    <property type="component" value="Unassembled WGS sequence"/>
</dbReference>
<dbReference type="Gene3D" id="1.20.1390.10">
    <property type="entry name" value="PWI domain"/>
    <property type="match status" value="1"/>
</dbReference>
<keyword evidence="3" id="KW-0507">mRNA processing</keyword>
<proteinExistence type="inferred from homology"/>
<evidence type="ECO:0000256" key="3">
    <source>
        <dbReference type="ARBA" id="ARBA00022664"/>
    </source>
</evidence>
<dbReference type="AlphaFoldDB" id="A0A4P9ZBB5"/>
<accession>A0A4P9ZBB5</accession>
<evidence type="ECO:0000256" key="5">
    <source>
        <dbReference type="ARBA" id="ARBA00025004"/>
    </source>
</evidence>
<feature type="domain" description="PWI" evidence="6">
    <location>
        <begin position="1"/>
        <end position="89"/>
    </location>
</feature>
<comment type="function">
    <text evidence="5">Component of the U1 snRNP particle, which recognizes and binds the 5'-splice site of pre-mRNA. Together with other non-snRNP factors, U1 snRNP forms the spliceosomal commitment complex, that targets pre-mRNA to the splicing pathway.</text>
</comment>
<name>A0A4P9ZBB5_9ASCO</name>
<gene>
    <name evidence="7" type="ORF">METBISCDRAFT_23761</name>
</gene>
<sequence length="149" mass="17214">MRKINTDVIRHWVITNLQKLLPDDDVAAEFICELLLGAEEGLPDIQTIREQLTDFVGKQESDNFCLELWLLLLDAQKNARGLPTKLVEERARKLEKNAETEAQQTADHILLVIRAESGRQRTVRGQVWKNGRKLTKERVSKNKTNYNHI</sequence>
<organism evidence="7 8">
    <name type="scientific">Metschnikowia bicuspidata</name>
    <dbReference type="NCBI Taxonomy" id="27322"/>
    <lineage>
        <taxon>Eukaryota</taxon>
        <taxon>Fungi</taxon>
        <taxon>Dikarya</taxon>
        <taxon>Ascomycota</taxon>
        <taxon>Saccharomycotina</taxon>
        <taxon>Pichiomycetes</taxon>
        <taxon>Metschnikowiaceae</taxon>
        <taxon>Metschnikowia</taxon>
    </lineage>
</organism>
<dbReference type="PROSITE" id="PS51025">
    <property type="entry name" value="PWI"/>
    <property type="match status" value="1"/>
</dbReference>
<evidence type="ECO:0000313" key="7">
    <source>
        <dbReference type="EMBL" id="RKP29938.1"/>
    </source>
</evidence>
<protein>
    <recommendedName>
        <fullName evidence="2">U1 small nuclear ribonucleoprotein component SNU71</fullName>
    </recommendedName>
</protein>
<evidence type="ECO:0000256" key="1">
    <source>
        <dbReference type="ARBA" id="ARBA00005544"/>
    </source>
</evidence>
<dbReference type="GO" id="GO:0005681">
    <property type="term" value="C:spliceosomal complex"/>
    <property type="evidence" value="ECO:0007669"/>
    <property type="project" value="UniProtKB-KW"/>
</dbReference>
<dbReference type="SUPFAM" id="SSF101233">
    <property type="entry name" value="PWI domain"/>
    <property type="match status" value="1"/>
</dbReference>
<evidence type="ECO:0000256" key="4">
    <source>
        <dbReference type="ARBA" id="ARBA00022728"/>
    </source>
</evidence>
<dbReference type="Pfam" id="PF01480">
    <property type="entry name" value="PWI"/>
    <property type="match status" value="1"/>
</dbReference>
<dbReference type="GO" id="GO:0006397">
    <property type="term" value="P:mRNA processing"/>
    <property type="evidence" value="ECO:0007669"/>
    <property type="project" value="UniProtKB-KW"/>
</dbReference>
<dbReference type="EMBL" id="ML004470">
    <property type="protein sequence ID" value="RKP29938.1"/>
    <property type="molecule type" value="Genomic_DNA"/>
</dbReference>
<evidence type="ECO:0000256" key="2">
    <source>
        <dbReference type="ARBA" id="ARBA00014280"/>
    </source>
</evidence>
<keyword evidence="8" id="KW-1185">Reference proteome</keyword>
<dbReference type="InterPro" id="IPR036483">
    <property type="entry name" value="PWI_dom_sf"/>
</dbReference>
<dbReference type="OrthoDB" id="163257at2759"/>
<keyword evidence="4" id="KW-0508">mRNA splicing</keyword>
<reference evidence="8" key="1">
    <citation type="journal article" date="2018" name="Nat. Microbiol.">
        <title>Leveraging single-cell genomics to expand the fungal tree of life.</title>
        <authorList>
            <person name="Ahrendt S.R."/>
            <person name="Quandt C.A."/>
            <person name="Ciobanu D."/>
            <person name="Clum A."/>
            <person name="Salamov A."/>
            <person name="Andreopoulos B."/>
            <person name="Cheng J.F."/>
            <person name="Woyke T."/>
            <person name="Pelin A."/>
            <person name="Henrissat B."/>
            <person name="Reynolds N.K."/>
            <person name="Benny G.L."/>
            <person name="Smith M.E."/>
            <person name="James T.Y."/>
            <person name="Grigoriev I.V."/>
        </authorList>
    </citation>
    <scope>NUCLEOTIDE SEQUENCE [LARGE SCALE GENOMIC DNA]</scope>
    <source>
        <strain evidence="8">Baker2002</strain>
    </source>
</reference>
<comment type="similarity">
    <text evidence="1">Belongs to the SNU71 family.</text>
</comment>